<feature type="transmembrane region" description="Helical" evidence="2">
    <location>
        <begin position="1200"/>
        <end position="1220"/>
    </location>
</feature>
<feature type="transmembrane region" description="Helical" evidence="2">
    <location>
        <begin position="1241"/>
        <end position="1260"/>
    </location>
</feature>
<feature type="transmembrane region" description="Helical" evidence="2">
    <location>
        <begin position="1095"/>
        <end position="1114"/>
    </location>
</feature>
<keyword evidence="2" id="KW-0812">Transmembrane</keyword>
<feature type="compositionally biased region" description="Polar residues" evidence="3">
    <location>
        <begin position="627"/>
        <end position="640"/>
    </location>
</feature>
<keyword evidence="4" id="KW-1185">Reference proteome</keyword>
<feature type="transmembrane region" description="Helical" evidence="2">
    <location>
        <begin position="1311"/>
        <end position="1336"/>
    </location>
</feature>
<feature type="transmembrane region" description="Helical" evidence="2">
    <location>
        <begin position="41"/>
        <end position="65"/>
    </location>
</feature>
<organism evidence="4 5">
    <name type="scientific">Macrostomum lignano</name>
    <dbReference type="NCBI Taxonomy" id="282301"/>
    <lineage>
        <taxon>Eukaryota</taxon>
        <taxon>Metazoa</taxon>
        <taxon>Spiralia</taxon>
        <taxon>Lophotrochozoa</taxon>
        <taxon>Platyhelminthes</taxon>
        <taxon>Rhabditophora</taxon>
        <taxon>Macrostomorpha</taxon>
        <taxon>Macrostomida</taxon>
        <taxon>Macrostomidae</taxon>
        <taxon>Macrostomum</taxon>
    </lineage>
</organism>
<feature type="transmembrane region" description="Helical" evidence="2">
    <location>
        <begin position="1023"/>
        <end position="1047"/>
    </location>
</feature>
<feature type="transmembrane region" description="Helical" evidence="2">
    <location>
        <begin position="138"/>
        <end position="158"/>
    </location>
</feature>
<proteinExistence type="inferred from homology"/>
<feature type="transmembrane region" description="Helical" evidence="2">
    <location>
        <begin position="1162"/>
        <end position="1180"/>
    </location>
</feature>
<protein>
    <recommendedName>
        <fullName evidence="2">Multidrug and toxin extrusion protein</fullName>
    </recommendedName>
</protein>
<feature type="transmembrane region" description="Helical" evidence="2">
    <location>
        <begin position="669"/>
        <end position="689"/>
    </location>
</feature>
<sequence length="1993" mass="217803">VFQLVVVPIENGLRWSCLTFLSQALGSSKKKRAGVIVQRSITAAVCMWIVSCGLAVNCAKLLVLIGQDAEIAIGSQTFITILMPGCLCVLIYRVQMAYMDCLQRVFPTLFMHLVSLLVCLGLEALFVFQLGLGVNGAALGLCFSLCLLPVMMTSYIVISKVHKNTWHGWSMRCFLQWGEYYYNLFPSIANQLVFVSSTEIGTFVAGYLGKAELAAQGIIFQLFIITMQPCIGASSAAITRIGGYLGAANYVKGKRVFKVNLALLVDRILPARVLVVSDECRIPAEMCNLAEERELLYANKAVDTLTESCWALVWSRKNFWMYRLSVSSFKVCSDHWLTTKDPDPAGSWDDGNLHDEQQEDPLLSKAFQTLAEGIDSLSDSLAEQVQERLEEASWSTTHLWLNFLHQAHSCDQSRHLEVDKTAASLLERFWSLELRQDTAALAMIDAVTVADALLKSVLLRHGTPQVLHSGLGRQCKIEVFGWLCEWLDIEKTCASPFHRSIMHRRSTQPDADTTGLSPFQIVHGWTVRLVFDSCLIDGDRPATDGGHHGFLQRTQGNLQGAFDLVHGRLWPNRLANQEFRFEPFEEGQLVMLQNFTIQREGPRCRLVVHHDHLKRFVKQHSSLKLPSAVDNANPSDNAAQPQKELVDQSGVQRQSLQPVKVASGRGARFIGLIEALLMLALKDVIPKIFSADEETTEVFRQVIYFVIPYVFVVASAWGHIAALRGCNFHKTCMFVALVSLWFIGHPIGLSLTFAVGIGMLGLWSGYLIASVAWSVLGLVITLRLDWTGVSKKVSGSAERETDVEGFITHDETRPILAGGRSQRSFDQLVPDNSVAAGTSANLDNKRISISKVLKSKIPAAILLISYIVLAVLIRLTVPEPQIHHEDSNGTTVATEFPGNFTTAPSPSDAVNVLLCGDNRMRNVRRMVMQKARQLTADEQVTTHESLRQTVSVLLYALMYPATLAFCGALGIEALDIASLAVSVFQLVVVPIENGLRWSCLTFLSQALGSSKKKRAGVIVQRSITAAVCMWIVSCGLAVNCAKLLVLIGQDAEIAIGSQTFITILMPGCLCVLIYRVQMAYMDCLQRVFPTLFMHLVSLLVCLGLEALFVFQLGLGVNGAALGLCCSLCLLPVMMTSYIVISKVHKDTWPGWSMRCFLQWGEYYYNLFPSIANQLVFVSSSEMGTFVAGYLGKAELAAQGIIFQLFILTMQPCVGAGSAAITRIGRYMGAANYVKGKQVYKVILALLGFIGLIEALLLLALKDVIPKIFSADEETTEIFSQIIYFVIPYVFVISSAWGHIAALRGCNFHNTCVVIALVALWFIGHPIGLSLTFAVGIGMLGLWSGYLISSVAWNILGLVITLRLDWTGVSKKVSGSAERETDVEGFITHDETRPILAGGRSQRSFDQLVPDNSVAAGTSANLDKRISVGKVLKSKIPAAILLISYIVLAVLIRLTVPEPQIHHGDSNGTTVATEFPGNFTTAPSDSDAVNVLLCSHHSQLRSSRMLQPLRLTAQRVRPTNRAGPVLLQPAVDAAGVELVTAGQAAQLLPGLEVGQADDAAAAAVAARRRRWLPGTNLRRPVLGELADVHEAGAAVLAGAELLRRRDGQQDGCCWLATPLLLEADRHRLALAAGGCIGNCCCCWLERCAEDLAELPVSDLASPLPALAVAASPPLALLTVDEELDDAAEVRRRFLGGGCCGGGGGVCASGSMSLTEFEQRGLQSLTEFEQRGLQSLTEFEQRGLQSLTEFEQRGLQSLTEFEQRGLQSLTEFEQRGLQSLTEFEQRGLQSLTEFEQRGLQSLTEFEQRGLQSLTEFEQRGFKVSLSLSSGGFKGNAACGAAPAAPRRHAPVSSGVRRCAPLCASAPLCAVVARRCAPLCAVRQRLHRQQQLGQPPGHISCRNSHRLFAGLAIRSEQLAQRLVQHQTGSVQRVQQGFGGNVAPESVRRLRLGARVQPEQAAQLRLQAVARGSLLRGQQHRYSDWRLAGPAHLETDG</sequence>
<feature type="transmembrane region" description="Helical" evidence="2">
    <location>
        <begin position="1053"/>
        <end position="1074"/>
    </location>
</feature>
<feature type="transmembrane region" description="Helical" evidence="2">
    <location>
        <begin position="701"/>
        <end position="722"/>
    </location>
</feature>
<feature type="transmembrane region" description="Helical" evidence="2">
    <location>
        <begin position="1120"/>
        <end position="1141"/>
    </location>
</feature>
<feature type="transmembrane region" description="Helical" evidence="2">
    <location>
        <begin position="113"/>
        <end position="132"/>
    </location>
</feature>
<feature type="transmembrane region" description="Helical" evidence="2">
    <location>
        <begin position="734"/>
        <end position="757"/>
    </location>
</feature>
<keyword evidence="2" id="KW-1133">Transmembrane helix</keyword>
<evidence type="ECO:0000313" key="4">
    <source>
        <dbReference type="Proteomes" id="UP000095280"/>
    </source>
</evidence>
<feature type="transmembrane region" description="Helical" evidence="2">
    <location>
        <begin position="1435"/>
        <end position="1455"/>
    </location>
</feature>
<feature type="region of interest" description="Disordered" evidence="3">
    <location>
        <begin position="627"/>
        <end position="649"/>
    </location>
</feature>
<feature type="transmembrane region" description="Helical" evidence="2">
    <location>
        <begin position="1280"/>
        <end position="1299"/>
    </location>
</feature>
<evidence type="ECO:0000313" key="5">
    <source>
        <dbReference type="WBParaSite" id="maker-uti_cns_0012213-snap-gene-0.4-mRNA-1"/>
    </source>
</evidence>
<feature type="transmembrane region" description="Helical" evidence="2">
    <location>
        <begin position="763"/>
        <end position="782"/>
    </location>
</feature>
<dbReference type="Proteomes" id="UP000095280">
    <property type="component" value="Unplaced"/>
</dbReference>
<accession>A0A1I8IF41</accession>
<comment type="similarity">
    <text evidence="1 2">Belongs to the multi antimicrobial extrusion (MATE) (TC 2.A.66.1) family.</text>
</comment>
<dbReference type="GO" id="GO:0016020">
    <property type="term" value="C:membrane"/>
    <property type="evidence" value="ECO:0007669"/>
    <property type="project" value="InterPro"/>
</dbReference>
<feature type="transmembrane region" description="Helical" evidence="2">
    <location>
        <begin position="952"/>
        <end position="971"/>
    </location>
</feature>
<dbReference type="Pfam" id="PF01554">
    <property type="entry name" value="MatE"/>
    <property type="match status" value="4"/>
</dbReference>
<dbReference type="InterPro" id="IPR002528">
    <property type="entry name" value="MATE_fam"/>
</dbReference>
<feature type="transmembrane region" description="Helical" evidence="2">
    <location>
        <begin position="71"/>
        <end position="92"/>
    </location>
</feature>
<dbReference type="GO" id="GO:0042910">
    <property type="term" value="F:xenobiotic transmembrane transporter activity"/>
    <property type="evidence" value="ECO:0007669"/>
    <property type="project" value="InterPro"/>
</dbReference>
<evidence type="ECO:0000256" key="3">
    <source>
        <dbReference type="SAM" id="MobiDB-lite"/>
    </source>
</evidence>
<feature type="transmembrane region" description="Helical" evidence="2">
    <location>
        <begin position="1342"/>
        <end position="1361"/>
    </location>
</feature>
<keyword evidence="2" id="KW-0472">Membrane</keyword>
<feature type="transmembrane region" description="Helical" evidence="2">
    <location>
        <begin position="857"/>
        <end position="877"/>
    </location>
</feature>
<evidence type="ECO:0000256" key="2">
    <source>
        <dbReference type="RuleBase" id="RU004914"/>
    </source>
</evidence>
<dbReference type="GO" id="GO:0015297">
    <property type="term" value="F:antiporter activity"/>
    <property type="evidence" value="ECO:0007669"/>
    <property type="project" value="InterPro"/>
</dbReference>
<evidence type="ECO:0000256" key="1">
    <source>
        <dbReference type="ARBA" id="ARBA00010199"/>
    </source>
</evidence>
<dbReference type="WBParaSite" id="maker-uti_cns_0012213-snap-gene-0.4-mRNA-1">
    <property type="protein sequence ID" value="maker-uti_cns_0012213-snap-gene-0.4-mRNA-1"/>
    <property type="gene ID" value="maker-uti_cns_0012213-snap-gene-0.4"/>
</dbReference>
<name>A0A1I8IF41_9PLAT</name>
<reference evidence="5" key="1">
    <citation type="submission" date="2016-11" db="UniProtKB">
        <authorList>
            <consortium name="WormBaseParasite"/>
        </authorList>
    </citation>
    <scope>IDENTIFICATION</scope>
</reference>
<dbReference type="PANTHER" id="PTHR11206">
    <property type="entry name" value="MULTIDRUG RESISTANCE PROTEIN"/>
    <property type="match status" value="1"/>
</dbReference>